<dbReference type="EC" id="6.3.2.2" evidence="8"/>
<dbReference type="HAMAP" id="MF_00578">
    <property type="entry name" value="Glu_cys_ligase"/>
    <property type="match status" value="1"/>
</dbReference>
<evidence type="ECO:0000256" key="3">
    <source>
        <dbReference type="ARBA" id="ARBA00022598"/>
    </source>
</evidence>
<keyword evidence="4 8" id="KW-0317">Glutathione biosynthesis</keyword>
<dbReference type="PANTHER" id="PTHR38761">
    <property type="entry name" value="GLUTAMATE--CYSTEINE LIGASE"/>
    <property type="match status" value="1"/>
</dbReference>
<evidence type="ECO:0000256" key="6">
    <source>
        <dbReference type="ARBA" id="ARBA00022840"/>
    </source>
</evidence>
<sequence length="549" mass="62104">MNFSQLPLSGGYIGIERETLRCDQNAMLANTPHPNQLGNVYTHPNITIDYAESLLELVTDAHLSPSAVYAQLLHLHQYTAQHLENNQQLWAASMPCRLPEKSEEIEIGYFGQSNGGKIKRLYRLGLSHRYGRSMQMIAGVHFNYSPPEALWEALAASEYSRVDQAYKNRRYMGMLRNLQRYGWLICHLFGASPAVDKSFSPAHGVLQSFSKETLGWKNATSLRMSQLGYQNKVDFTVSFNRLEDYLSDLAEAVLTPAPAYEYLGLKDAQGEYQQISTHILQIANEYYTAARPKQPIKKGELPVIALKGRGIAYVELRLLDNNPYDPCGISLAQIHFLETFLLWALLTPAAEFTHRDYNELNHNRLRTACCGLNGQQILYHQGEERSSQTWAEELLTQLLPIACALDEQVGGNAYENAIQKQIQANEGKILRLPEQVQQEIATTEYLEWANALSQQHQKVYQQALTPEVQQSLDVLKTRSLKDFAAIEATAQTQAPFEHYLAHYFDSLKKEYLNQEKGEALLDKYAKLGADTPVTQDHEASCGCGCQHQR</sequence>
<dbReference type="UniPathway" id="UPA00142">
    <property type="reaction ID" value="UER00209"/>
</dbReference>
<evidence type="ECO:0000256" key="2">
    <source>
        <dbReference type="ARBA" id="ARBA00008772"/>
    </source>
</evidence>
<dbReference type="GO" id="GO:0005524">
    <property type="term" value="F:ATP binding"/>
    <property type="evidence" value="ECO:0007669"/>
    <property type="project" value="UniProtKB-KW"/>
</dbReference>
<keyword evidence="3 8" id="KW-0436">Ligase</keyword>
<comment type="pathway">
    <text evidence="1 8 9">Sulfur metabolism; glutathione biosynthesis; glutathione from L-cysteine and L-glutamate: step 1/2.</text>
</comment>
<dbReference type="InterPro" id="IPR014746">
    <property type="entry name" value="Gln_synth/guanido_kin_cat_dom"/>
</dbReference>
<dbReference type="Gene3D" id="3.30.590.20">
    <property type="match status" value="1"/>
</dbReference>
<feature type="domain" description="Glutamate--cysteine ligase" evidence="10">
    <location>
        <begin position="8"/>
        <end position="364"/>
    </location>
</feature>
<evidence type="ECO:0000313" key="12">
    <source>
        <dbReference type="Proteomes" id="UP000254601"/>
    </source>
</evidence>
<dbReference type="Proteomes" id="UP000254601">
    <property type="component" value="Unassembled WGS sequence"/>
</dbReference>
<keyword evidence="6 8" id="KW-0067">ATP-binding</keyword>
<dbReference type="GO" id="GO:0004357">
    <property type="term" value="F:glutamate-cysteine ligase activity"/>
    <property type="evidence" value="ECO:0007669"/>
    <property type="project" value="UniProtKB-UniRule"/>
</dbReference>
<name>A0A380MQ47_9GAMM</name>
<gene>
    <name evidence="8 11" type="primary">gshA</name>
    <name evidence="11" type="ORF">NCTC13337_00744</name>
</gene>
<dbReference type="PANTHER" id="PTHR38761:SF1">
    <property type="entry name" value="GLUTAMATE--CYSTEINE LIGASE"/>
    <property type="match status" value="1"/>
</dbReference>
<evidence type="ECO:0000256" key="8">
    <source>
        <dbReference type="HAMAP-Rule" id="MF_00578"/>
    </source>
</evidence>
<dbReference type="SUPFAM" id="SSF55931">
    <property type="entry name" value="Glutamine synthetase/guanido kinase"/>
    <property type="match status" value="1"/>
</dbReference>
<comment type="catalytic activity">
    <reaction evidence="7 8 9">
        <text>L-cysteine + L-glutamate + ATP = gamma-L-glutamyl-L-cysteine + ADP + phosphate + H(+)</text>
        <dbReference type="Rhea" id="RHEA:13285"/>
        <dbReference type="ChEBI" id="CHEBI:15378"/>
        <dbReference type="ChEBI" id="CHEBI:29985"/>
        <dbReference type="ChEBI" id="CHEBI:30616"/>
        <dbReference type="ChEBI" id="CHEBI:35235"/>
        <dbReference type="ChEBI" id="CHEBI:43474"/>
        <dbReference type="ChEBI" id="CHEBI:58173"/>
        <dbReference type="ChEBI" id="CHEBI:456216"/>
        <dbReference type="EC" id="6.3.2.2"/>
    </reaction>
</comment>
<protein>
    <recommendedName>
        <fullName evidence="8">Glutamate--cysteine ligase</fullName>
        <ecNumber evidence="8">6.3.2.2</ecNumber>
    </recommendedName>
    <alternativeName>
        <fullName evidence="8">Gamma-ECS</fullName>
        <shortName evidence="8">GCS</shortName>
    </alternativeName>
    <alternativeName>
        <fullName evidence="8">Gamma-glutamylcysteine synthetase</fullName>
    </alternativeName>
</protein>
<dbReference type="EMBL" id="UHIC01000001">
    <property type="protein sequence ID" value="SUO94442.1"/>
    <property type="molecule type" value="Genomic_DNA"/>
</dbReference>
<dbReference type="AlphaFoldDB" id="A0A380MQ47"/>
<comment type="similarity">
    <text evidence="2 8">Belongs to the glutamate--cysteine ligase type 1 family. Type 1 subfamily.</text>
</comment>
<evidence type="ECO:0000256" key="1">
    <source>
        <dbReference type="ARBA" id="ARBA00005006"/>
    </source>
</evidence>
<keyword evidence="12" id="KW-1185">Reference proteome</keyword>
<dbReference type="InterPro" id="IPR006334">
    <property type="entry name" value="Glut_cys_ligase"/>
</dbReference>
<dbReference type="InterPro" id="IPR007370">
    <property type="entry name" value="Glu_cys_ligase"/>
</dbReference>
<dbReference type="Pfam" id="PF04262">
    <property type="entry name" value="Glu_cys_ligase"/>
    <property type="match status" value="1"/>
</dbReference>
<dbReference type="OrthoDB" id="9803907at2"/>
<dbReference type="GO" id="GO:0006750">
    <property type="term" value="P:glutathione biosynthetic process"/>
    <property type="evidence" value="ECO:0007669"/>
    <property type="project" value="UniProtKB-UniRule"/>
</dbReference>
<keyword evidence="5 8" id="KW-0547">Nucleotide-binding</keyword>
<evidence type="ECO:0000256" key="5">
    <source>
        <dbReference type="ARBA" id="ARBA00022741"/>
    </source>
</evidence>
<accession>A0A380MQ47</accession>
<dbReference type="GO" id="GO:0005829">
    <property type="term" value="C:cytosol"/>
    <property type="evidence" value="ECO:0007669"/>
    <property type="project" value="TreeGrafter"/>
</dbReference>
<dbReference type="GO" id="GO:0046872">
    <property type="term" value="F:metal ion binding"/>
    <property type="evidence" value="ECO:0007669"/>
    <property type="project" value="TreeGrafter"/>
</dbReference>
<proteinExistence type="inferred from homology"/>
<evidence type="ECO:0000259" key="10">
    <source>
        <dbReference type="Pfam" id="PF04262"/>
    </source>
</evidence>
<reference evidence="11 12" key="1">
    <citation type="submission" date="2018-06" db="EMBL/GenBank/DDBJ databases">
        <authorList>
            <consortium name="Pathogen Informatics"/>
            <person name="Doyle S."/>
        </authorList>
    </citation>
    <scope>NUCLEOTIDE SEQUENCE [LARGE SCALE GENOMIC DNA]</scope>
    <source>
        <strain evidence="11 12">NCTC13337</strain>
    </source>
</reference>
<evidence type="ECO:0000256" key="4">
    <source>
        <dbReference type="ARBA" id="ARBA00022684"/>
    </source>
</evidence>
<evidence type="ECO:0000256" key="9">
    <source>
        <dbReference type="RuleBase" id="RU004391"/>
    </source>
</evidence>
<organism evidence="11 12">
    <name type="scientific">Suttonella ornithocola</name>
    <dbReference type="NCBI Taxonomy" id="279832"/>
    <lineage>
        <taxon>Bacteria</taxon>
        <taxon>Pseudomonadati</taxon>
        <taxon>Pseudomonadota</taxon>
        <taxon>Gammaproteobacteria</taxon>
        <taxon>Cardiobacteriales</taxon>
        <taxon>Cardiobacteriaceae</taxon>
        <taxon>Suttonella</taxon>
    </lineage>
</organism>
<dbReference type="RefSeq" id="WP_072577330.1">
    <property type="nucleotide sequence ID" value="NZ_LWHB01000158.1"/>
</dbReference>
<evidence type="ECO:0000313" key="11">
    <source>
        <dbReference type="EMBL" id="SUO94442.1"/>
    </source>
</evidence>
<dbReference type="NCBIfam" id="TIGR01434">
    <property type="entry name" value="glu_cys_ligase"/>
    <property type="match status" value="1"/>
</dbReference>
<evidence type="ECO:0000256" key="7">
    <source>
        <dbReference type="ARBA" id="ARBA00048819"/>
    </source>
</evidence>